<comment type="caution">
    <text evidence="2">The sequence shown here is derived from an EMBL/GenBank/DDBJ whole genome shotgun (WGS) entry which is preliminary data.</text>
</comment>
<gene>
    <name evidence="2" type="ORF">CQY22_018040</name>
</gene>
<proteinExistence type="predicted"/>
<name>A0A2G5P4G9_9MYCO</name>
<organism evidence="2 3">
    <name type="scientific">Mycolicibacterium brumae</name>
    <dbReference type="NCBI Taxonomy" id="85968"/>
    <lineage>
        <taxon>Bacteria</taxon>
        <taxon>Bacillati</taxon>
        <taxon>Actinomycetota</taxon>
        <taxon>Actinomycetes</taxon>
        <taxon>Mycobacteriales</taxon>
        <taxon>Mycobacteriaceae</taxon>
        <taxon>Mycolicibacterium</taxon>
    </lineage>
</organism>
<dbReference type="Proteomes" id="UP000230551">
    <property type="component" value="Unassembled WGS sequence"/>
</dbReference>
<feature type="transmembrane region" description="Helical" evidence="1">
    <location>
        <begin position="81"/>
        <end position="103"/>
    </location>
</feature>
<protein>
    <recommendedName>
        <fullName evidence="4">Permease</fullName>
    </recommendedName>
</protein>
<evidence type="ECO:0000313" key="3">
    <source>
        <dbReference type="Proteomes" id="UP000230551"/>
    </source>
</evidence>
<evidence type="ECO:0000313" key="2">
    <source>
        <dbReference type="EMBL" id="PIB73177.1"/>
    </source>
</evidence>
<accession>A0A2G5P4G9</accession>
<reference evidence="2 3" key="1">
    <citation type="journal article" date="2017" name="Infect. Genet. Evol.">
        <title>The new phylogeny of the genus Mycobacterium: The old and the news.</title>
        <authorList>
            <person name="Tortoli E."/>
            <person name="Fedrizzi T."/>
            <person name="Meehan C.J."/>
            <person name="Trovato A."/>
            <person name="Grottola A."/>
            <person name="Giacobazzi E."/>
            <person name="Serpini G.F."/>
            <person name="Tagliazucchi S."/>
            <person name="Fabio A."/>
            <person name="Bettua C."/>
            <person name="Bertorelli R."/>
            <person name="Frascaro F."/>
            <person name="De Sanctis V."/>
            <person name="Pecorari M."/>
            <person name="Jousson O."/>
            <person name="Segata N."/>
            <person name="Cirillo D.M."/>
        </authorList>
    </citation>
    <scope>NUCLEOTIDE SEQUENCE [LARGE SCALE GENOMIC DNA]</scope>
    <source>
        <strain evidence="2 3">CIP1034565</strain>
    </source>
</reference>
<keyword evidence="1" id="KW-1133">Transmembrane helix</keyword>
<dbReference type="AlphaFoldDB" id="A0A2G5P4G9"/>
<sequence length="159" mass="16709">MRKGALILITVALLIGAYFLGAAFLPRWWAQQIGHRVGGSFSGGVGIGLTIGFVCTVVPIVLVVFAILWRRRWNNVPTIACLIGAAVAAVPNLLTLAVVLGTGNAAHAGERVMDVDAPAFRGASLWGAIAGAAMGALVAYLVWGYRRRGRKLHAATHPD</sequence>
<keyword evidence="3" id="KW-1185">Reference proteome</keyword>
<evidence type="ECO:0008006" key="4">
    <source>
        <dbReference type="Google" id="ProtNLM"/>
    </source>
</evidence>
<dbReference type="EMBL" id="PDCN02000039">
    <property type="protein sequence ID" value="PIB73177.1"/>
    <property type="molecule type" value="Genomic_DNA"/>
</dbReference>
<keyword evidence="1" id="KW-0472">Membrane</keyword>
<keyword evidence="1" id="KW-0812">Transmembrane</keyword>
<feature type="transmembrane region" description="Helical" evidence="1">
    <location>
        <begin position="123"/>
        <end position="143"/>
    </location>
</feature>
<feature type="transmembrane region" description="Helical" evidence="1">
    <location>
        <begin position="45"/>
        <end position="69"/>
    </location>
</feature>
<evidence type="ECO:0000256" key="1">
    <source>
        <dbReference type="SAM" id="Phobius"/>
    </source>
</evidence>
<dbReference type="STRING" id="85968.GCA_900073015_00170"/>